<dbReference type="InterPro" id="IPR029063">
    <property type="entry name" value="SAM-dependent_MTases_sf"/>
</dbReference>
<dbReference type="Gene3D" id="3.40.50.150">
    <property type="entry name" value="Vaccinia Virus protein VP39"/>
    <property type="match status" value="1"/>
</dbReference>
<evidence type="ECO:0000313" key="2">
    <source>
        <dbReference type="EMBL" id="PRP78894.1"/>
    </source>
</evidence>
<proteinExistence type="predicted"/>
<dbReference type="SUPFAM" id="SSF53335">
    <property type="entry name" value="S-adenosyl-L-methionine-dependent methyltransferases"/>
    <property type="match status" value="1"/>
</dbReference>
<dbReference type="GO" id="GO:0030488">
    <property type="term" value="P:tRNA methylation"/>
    <property type="evidence" value="ECO:0007669"/>
    <property type="project" value="TreeGrafter"/>
</dbReference>
<protein>
    <submittedName>
        <fullName evidence="2">THUMP domain-containing protein 2</fullName>
    </submittedName>
</protein>
<dbReference type="AlphaFoldDB" id="A0A2P6N4M5"/>
<dbReference type="FunFam" id="3.40.50.150:FF:000073">
    <property type="entry name" value="THUMP domain containing 3"/>
    <property type="match status" value="1"/>
</dbReference>
<dbReference type="Pfam" id="PF01170">
    <property type="entry name" value="UPF0020"/>
    <property type="match status" value="1"/>
</dbReference>
<reference evidence="2 3" key="1">
    <citation type="journal article" date="2018" name="Genome Biol. Evol.">
        <title>Multiple Roots of Fruiting Body Formation in Amoebozoa.</title>
        <authorList>
            <person name="Hillmann F."/>
            <person name="Forbes G."/>
            <person name="Novohradska S."/>
            <person name="Ferling I."/>
            <person name="Riege K."/>
            <person name="Groth M."/>
            <person name="Westermann M."/>
            <person name="Marz M."/>
            <person name="Spaller T."/>
            <person name="Winckler T."/>
            <person name="Schaap P."/>
            <person name="Glockner G."/>
        </authorList>
    </citation>
    <scope>NUCLEOTIDE SEQUENCE [LARGE SCALE GENOMIC DNA]</scope>
    <source>
        <strain evidence="2 3">Jena</strain>
    </source>
</reference>
<organism evidence="2 3">
    <name type="scientific">Planoprotostelium fungivorum</name>
    <dbReference type="NCBI Taxonomy" id="1890364"/>
    <lineage>
        <taxon>Eukaryota</taxon>
        <taxon>Amoebozoa</taxon>
        <taxon>Evosea</taxon>
        <taxon>Variosea</taxon>
        <taxon>Cavosteliida</taxon>
        <taxon>Cavosteliaceae</taxon>
        <taxon>Planoprotostelium</taxon>
    </lineage>
</organism>
<comment type="caution">
    <text evidence="2">The sequence shown here is derived from an EMBL/GenBank/DDBJ whole genome shotgun (WGS) entry which is preliminary data.</text>
</comment>
<dbReference type="OrthoDB" id="2013972at2759"/>
<name>A0A2P6N4M5_9EUKA</name>
<accession>A0A2P6N4M5</accession>
<gene>
    <name evidence="2" type="ORF">PROFUN_13333</name>
</gene>
<evidence type="ECO:0000313" key="3">
    <source>
        <dbReference type="Proteomes" id="UP000241769"/>
    </source>
</evidence>
<dbReference type="GO" id="GO:0043527">
    <property type="term" value="C:tRNA methyltransferase complex"/>
    <property type="evidence" value="ECO:0007669"/>
    <property type="project" value="UniProtKB-ARBA"/>
</dbReference>
<evidence type="ECO:0000259" key="1">
    <source>
        <dbReference type="Pfam" id="PF01170"/>
    </source>
</evidence>
<dbReference type="PANTHER" id="PTHR14911:SF13">
    <property type="entry name" value="TRNA (GUANINE(6)-N2)-METHYLTRANSFERASE THUMP3"/>
    <property type="match status" value="1"/>
</dbReference>
<dbReference type="Proteomes" id="UP000241769">
    <property type="component" value="Unassembled WGS sequence"/>
</dbReference>
<dbReference type="GO" id="GO:0016423">
    <property type="term" value="F:tRNA (guanine) methyltransferase activity"/>
    <property type="evidence" value="ECO:0007669"/>
    <property type="project" value="TreeGrafter"/>
</dbReference>
<feature type="domain" description="Ribosomal RNA large subunit methyltransferase K/L-like methyltransferase" evidence="1">
    <location>
        <begin position="205"/>
        <end position="355"/>
    </location>
</feature>
<sequence>MVVASFLVTCGQGLERIIVGEGIESMFLNVNNLAQGRLSFVVPQVDVIIVASLTTTDNEALLWDSSALNKMVNEAVEESLRFIQKWSMEKFSDIEEAFESCRRALAPQNCPSPVRFRVSCKLSGHRMERHSHQSVSTSIARGVTEASQHKWKSNVKEYEMELYVNLTDRSTLLAFPLPRRDKSSSFGGPVESDNHNFTLKDYFLVSGMRSSLAWAMVKLLGVRHTETICDPMCGKGTLLIEMCSKYKSNAYIGIDVSREQLEKASENVLHLTKYQAQANISLFYANSTNLPLRDDSIDAFISDIPFGQRFGSYEDCKRIYPLLLEEMFRVGTSTCKAVILTSQNQLLRWLLNRKYKEQLWRIASDIPVQLGTTKSTIFVLETMKGEISTSKQMYKYNAQEITSILKENTRKGSC</sequence>
<dbReference type="EMBL" id="MDYQ01000206">
    <property type="protein sequence ID" value="PRP78894.1"/>
    <property type="molecule type" value="Genomic_DNA"/>
</dbReference>
<dbReference type="InterPro" id="IPR000241">
    <property type="entry name" value="RlmKL-like_Mtase"/>
</dbReference>
<dbReference type="STRING" id="1890364.A0A2P6N4M5"/>
<dbReference type="InParanoid" id="A0A2P6N4M5"/>
<dbReference type="PANTHER" id="PTHR14911">
    <property type="entry name" value="THUMP DOMAIN-CONTAINING"/>
    <property type="match status" value="1"/>
</dbReference>
<dbReference type="CDD" id="cd02440">
    <property type="entry name" value="AdoMet_MTases"/>
    <property type="match status" value="1"/>
</dbReference>
<keyword evidence="3" id="KW-1185">Reference proteome</keyword>